<comment type="caution">
    <text evidence="3">The sequence shown here is derived from an EMBL/GenBank/DDBJ whole genome shotgun (WGS) entry which is preliminary data.</text>
</comment>
<feature type="domain" description="HTH luxR-type" evidence="2">
    <location>
        <begin position="54"/>
        <end position="111"/>
    </location>
</feature>
<dbReference type="InterPro" id="IPR036388">
    <property type="entry name" value="WH-like_DNA-bd_sf"/>
</dbReference>
<dbReference type="AlphaFoldDB" id="A0A0C1ZTM6"/>
<name>A0A0C1ZTM6_9BACT</name>
<dbReference type="GO" id="GO:0006355">
    <property type="term" value="P:regulation of DNA-templated transcription"/>
    <property type="evidence" value="ECO:0007669"/>
    <property type="project" value="InterPro"/>
</dbReference>
<evidence type="ECO:0000313" key="3">
    <source>
        <dbReference type="EMBL" id="KIG14408.1"/>
    </source>
</evidence>
<dbReference type="RefSeq" id="WP_052553567.1">
    <property type="nucleotide sequence ID" value="NZ_JMCC02000073.1"/>
</dbReference>
<gene>
    <name evidence="3" type="ORF">DB30_06751</name>
</gene>
<feature type="region of interest" description="Disordered" evidence="1">
    <location>
        <begin position="1"/>
        <end position="34"/>
    </location>
</feature>
<evidence type="ECO:0000313" key="4">
    <source>
        <dbReference type="Proteomes" id="UP000031599"/>
    </source>
</evidence>
<dbReference type="InterPro" id="IPR000792">
    <property type="entry name" value="Tscrpt_reg_LuxR_C"/>
</dbReference>
<proteinExistence type="predicted"/>
<reference evidence="3 4" key="1">
    <citation type="submission" date="2014-12" db="EMBL/GenBank/DDBJ databases">
        <title>Genome assembly of Enhygromyxa salina DSM 15201.</title>
        <authorList>
            <person name="Sharma G."/>
            <person name="Subramanian S."/>
        </authorList>
    </citation>
    <scope>NUCLEOTIDE SEQUENCE [LARGE SCALE GENOMIC DNA]</scope>
    <source>
        <strain evidence="3 4">DSM 15201</strain>
    </source>
</reference>
<sequence length="132" mass="14802">MNPAAQSQTRPAARRPLRRHGSRSHYCPQSSVDRVPSDMANEMLTRIIEGLSRAFPLSARERELLYHFLFGHDAAATGERLGIRDTSVHKHLHRVYAKSGTNSRRGLLEVGLRLADRHGIVGSPRWTSPSRA</sequence>
<accession>A0A0C1ZTM6</accession>
<protein>
    <recommendedName>
        <fullName evidence="2">HTH luxR-type domain-containing protein</fullName>
    </recommendedName>
</protein>
<feature type="compositionally biased region" description="Basic residues" evidence="1">
    <location>
        <begin position="12"/>
        <end position="23"/>
    </location>
</feature>
<dbReference type="GO" id="GO:0003677">
    <property type="term" value="F:DNA binding"/>
    <property type="evidence" value="ECO:0007669"/>
    <property type="project" value="InterPro"/>
</dbReference>
<feature type="compositionally biased region" description="Polar residues" evidence="1">
    <location>
        <begin position="1"/>
        <end position="10"/>
    </location>
</feature>
<evidence type="ECO:0000256" key="1">
    <source>
        <dbReference type="SAM" id="MobiDB-lite"/>
    </source>
</evidence>
<dbReference type="InterPro" id="IPR016032">
    <property type="entry name" value="Sig_transdc_resp-reg_C-effctor"/>
</dbReference>
<dbReference type="EMBL" id="JMCC02000073">
    <property type="protein sequence ID" value="KIG14408.1"/>
    <property type="molecule type" value="Genomic_DNA"/>
</dbReference>
<dbReference type="SUPFAM" id="SSF46894">
    <property type="entry name" value="C-terminal effector domain of the bipartite response regulators"/>
    <property type="match status" value="1"/>
</dbReference>
<organism evidence="3 4">
    <name type="scientific">Enhygromyxa salina</name>
    <dbReference type="NCBI Taxonomy" id="215803"/>
    <lineage>
        <taxon>Bacteria</taxon>
        <taxon>Pseudomonadati</taxon>
        <taxon>Myxococcota</taxon>
        <taxon>Polyangia</taxon>
        <taxon>Nannocystales</taxon>
        <taxon>Nannocystaceae</taxon>
        <taxon>Enhygromyxa</taxon>
    </lineage>
</organism>
<dbReference type="SMART" id="SM00421">
    <property type="entry name" value="HTH_LUXR"/>
    <property type="match status" value="1"/>
</dbReference>
<dbReference type="Gene3D" id="1.10.10.10">
    <property type="entry name" value="Winged helix-like DNA-binding domain superfamily/Winged helix DNA-binding domain"/>
    <property type="match status" value="1"/>
</dbReference>
<dbReference type="Proteomes" id="UP000031599">
    <property type="component" value="Unassembled WGS sequence"/>
</dbReference>
<evidence type="ECO:0000259" key="2">
    <source>
        <dbReference type="SMART" id="SM00421"/>
    </source>
</evidence>